<protein>
    <submittedName>
        <fullName evidence="2">Uncharacterized protein</fullName>
    </submittedName>
</protein>
<feature type="compositionally biased region" description="Basic and acidic residues" evidence="1">
    <location>
        <begin position="10"/>
        <end position="20"/>
    </location>
</feature>
<gene>
    <name evidence="2" type="ORF">G7Y89_g13334</name>
</gene>
<evidence type="ECO:0000256" key="1">
    <source>
        <dbReference type="SAM" id="MobiDB-lite"/>
    </source>
</evidence>
<dbReference type="AlphaFoldDB" id="A0A8H4RA33"/>
<keyword evidence="3" id="KW-1185">Reference proteome</keyword>
<name>A0A8H4RA33_9HELO</name>
<sequence>MNTSGIGIKAIDKNPSVEDAHPTPKLLYIADANNGKPAPKLDLIKSLPANTEAAYSGDPAEPEKADGDAEGADESGREAFLGLNLAIFVKLWFLDVVEVEKERAGDDEIADEDAHEGETFFVEVKAVNAREDGGEGFEPDVKKTVNESDVEVRKRQDGFKEVEREWTENH</sequence>
<dbReference type="Proteomes" id="UP000566819">
    <property type="component" value="Unassembled WGS sequence"/>
</dbReference>
<comment type="caution">
    <text evidence="2">The sequence shown here is derived from an EMBL/GenBank/DDBJ whole genome shotgun (WGS) entry which is preliminary data.</text>
</comment>
<evidence type="ECO:0000313" key="3">
    <source>
        <dbReference type="Proteomes" id="UP000566819"/>
    </source>
</evidence>
<feature type="region of interest" description="Disordered" evidence="1">
    <location>
        <begin position="50"/>
        <end position="74"/>
    </location>
</feature>
<feature type="region of interest" description="Disordered" evidence="1">
    <location>
        <begin position="1"/>
        <end position="20"/>
    </location>
</feature>
<proteinExistence type="predicted"/>
<reference evidence="2 3" key="1">
    <citation type="submission" date="2020-03" db="EMBL/GenBank/DDBJ databases">
        <title>Draft Genome Sequence of Cudoniella acicularis.</title>
        <authorList>
            <person name="Buettner E."/>
            <person name="Kellner H."/>
        </authorList>
    </citation>
    <scope>NUCLEOTIDE SEQUENCE [LARGE SCALE GENOMIC DNA]</scope>
    <source>
        <strain evidence="2 3">DSM 108380</strain>
    </source>
</reference>
<dbReference type="EMBL" id="JAAMPI010001540">
    <property type="protein sequence ID" value="KAF4624831.1"/>
    <property type="molecule type" value="Genomic_DNA"/>
</dbReference>
<evidence type="ECO:0000313" key="2">
    <source>
        <dbReference type="EMBL" id="KAF4624831.1"/>
    </source>
</evidence>
<accession>A0A8H4RA33</accession>
<organism evidence="2 3">
    <name type="scientific">Cudoniella acicularis</name>
    <dbReference type="NCBI Taxonomy" id="354080"/>
    <lineage>
        <taxon>Eukaryota</taxon>
        <taxon>Fungi</taxon>
        <taxon>Dikarya</taxon>
        <taxon>Ascomycota</taxon>
        <taxon>Pezizomycotina</taxon>
        <taxon>Leotiomycetes</taxon>
        <taxon>Helotiales</taxon>
        <taxon>Tricladiaceae</taxon>
        <taxon>Cudoniella</taxon>
    </lineage>
</organism>